<keyword evidence="5" id="KW-1185">Reference proteome</keyword>
<dbReference type="Proteomes" id="UP000614058">
    <property type="component" value="Unassembled WGS sequence"/>
</dbReference>
<feature type="coiled-coil region" evidence="2">
    <location>
        <begin position="96"/>
        <end position="130"/>
    </location>
</feature>
<keyword evidence="1" id="KW-0238">DNA-binding</keyword>
<dbReference type="PROSITE" id="PS50943">
    <property type="entry name" value="HTH_CROC1"/>
    <property type="match status" value="1"/>
</dbReference>
<evidence type="ECO:0000259" key="3">
    <source>
        <dbReference type="PROSITE" id="PS50943"/>
    </source>
</evidence>
<feature type="domain" description="HTH cro/C1-type" evidence="3">
    <location>
        <begin position="7"/>
        <end position="61"/>
    </location>
</feature>
<dbReference type="Gene3D" id="1.10.260.40">
    <property type="entry name" value="lambda repressor-like DNA-binding domains"/>
    <property type="match status" value="1"/>
</dbReference>
<proteinExistence type="predicted"/>
<evidence type="ECO:0000256" key="1">
    <source>
        <dbReference type="ARBA" id="ARBA00023125"/>
    </source>
</evidence>
<sequence>MNINDKIRTLREFNHWSQEEMAEKMQMSTNTYARFERGETRLDLSKLQRIAAIFQLDVVDLIANEKQNLFFQIGDENQQHNTNYNNSSADILNAEIEKLKLVIQHKDELLAQKESELATFKMMLELLQQKMND</sequence>
<dbReference type="CDD" id="cd00093">
    <property type="entry name" value="HTH_XRE"/>
    <property type="match status" value="1"/>
</dbReference>
<dbReference type="PANTHER" id="PTHR46558:SF14">
    <property type="entry name" value="HTH-TYPE TRANSCRIPTIONAL REGULATOR ANSR"/>
    <property type="match status" value="1"/>
</dbReference>
<dbReference type="RefSeq" id="WP_200522993.1">
    <property type="nucleotide sequence ID" value="NZ_JAEHNZ010000003.1"/>
</dbReference>
<gene>
    <name evidence="4" type="ORF">JDW22_10370</name>
</gene>
<dbReference type="EMBL" id="JAEHNZ010000003">
    <property type="protein sequence ID" value="MBK0396966.1"/>
    <property type="molecule type" value="Genomic_DNA"/>
</dbReference>
<keyword evidence="2" id="KW-0175">Coiled coil</keyword>
<evidence type="ECO:0000313" key="4">
    <source>
        <dbReference type="EMBL" id="MBK0396966.1"/>
    </source>
</evidence>
<dbReference type="InterPro" id="IPR001387">
    <property type="entry name" value="Cro/C1-type_HTH"/>
</dbReference>
<evidence type="ECO:0000256" key="2">
    <source>
        <dbReference type="SAM" id="Coils"/>
    </source>
</evidence>
<dbReference type="InterPro" id="IPR010982">
    <property type="entry name" value="Lambda_DNA-bd_dom_sf"/>
</dbReference>
<dbReference type="Pfam" id="PF01381">
    <property type="entry name" value="HTH_3"/>
    <property type="match status" value="1"/>
</dbReference>
<dbReference type="SUPFAM" id="SSF47413">
    <property type="entry name" value="lambda repressor-like DNA-binding domains"/>
    <property type="match status" value="1"/>
</dbReference>
<organism evidence="4 5">
    <name type="scientific">Kingella bonacorsii</name>
    <dbReference type="NCBI Taxonomy" id="2796361"/>
    <lineage>
        <taxon>Bacteria</taxon>
        <taxon>Pseudomonadati</taxon>
        <taxon>Pseudomonadota</taxon>
        <taxon>Betaproteobacteria</taxon>
        <taxon>Neisseriales</taxon>
        <taxon>Neisseriaceae</taxon>
        <taxon>Kingella</taxon>
    </lineage>
</organism>
<name>A0ABS1BUL4_9NEIS</name>
<reference evidence="4 5" key="1">
    <citation type="journal article" date="2021" name="Pathogens">
        <title>Isolation and Characterization of Kingella bonacorsii sp. nov., A Novel Kingella Species Detected in a Stable Periodontitis Subject.</title>
        <authorList>
            <person name="Antezack A."/>
            <person name="Boxberger M."/>
            <person name="Rolland C."/>
            <person name="Monnet-Corti V."/>
            <person name="La Scola B."/>
        </authorList>
    </citation>
    <scope>NUCLEOTIDE SEQUENCE [LARGE SCALE GENOMIC DNA]</scope>
    <source>
        <strain evidence="4 5">Marseille-Q4569</strain>
    </source>
</reference>
<evidence type="ECO:0000313" key="5">
    <source>
        <dbReference type="Proteomes" id="UP000614058"/>
    </source>
</evidence>
<comment type="caution">
    <text evidence="4">The sequence shown here is derived from an EMBL/GenBank/DDBJ whole genome shotgun (WGS) entry which is preliminary data.</text>
</comment>
<dbReference type="PANTHER" id="PTHR46558">
    <property type="entry name" value="TRACRIPTIONAL REGULATORY PROTEIN-RELATED-RELATED"/>
    <property type="match status" value="1"/>
</dbReference>
<protein>
    <submittedName>
        <fullName evidence="4">Helix-turn-helix transcriptional regulator</fullName>
    </submittedName>
</protein>
<dbReference type="SMART" id="SM00530">
    <property type="entry name" value="HTH_XRE"/>
    <property type="match status" value="1"/>
</dbReference>
<accession>A0ABS1BUL4</accession>